<organism evidence="1 2">
    <name type="scientific">Porticoccus litoralis</name>
    <dbReference type="NCBI Taxonomy" id="434086"/>
    <lineage>
        <taxon>Bacteria</taxon>
        <taxon>Pseudomonadati</taxon>
        <taxon>Pseudomonadota</taxon>
        <taxon>Gammaproteobacteria</taxon>
        <taxon>Cellvibrionales</taxon>
        <taxon>Porticoccaceae</taxon>
        <taxon>Porticoccus</taxon>
    </lineage>
</organism>
<reference evidence="1" key="2">
    <citation type="submission" date="2023-08" db="EMBL/GenBank/DDBJ databases">
        <authorList>
            <person name="Luo J."/>
        </authorList>
    </citation>
    <scope>NUCLEOTIDE SEQUENCE</scope>
    <source>
        <strain evidence="1">DSM 25064</strain>
    </source>
</reference>
<sequence length="75" mass="8727">MFMKEEPSGHLVEILSLQDLFDPFRQDVAGRYRYGEEAQEPETIPKAHLVFLSGESLPQCWLDPHYRDHELPTKG</sequence>
<name>A0AAW8B386_9GAMM</name>
<evidence type="ECO:0000313" key="1">
    <source>
        <dbReference type="EMBL" id="MDP1520212.1"/>
    </source>
</evidence>
<dbReference type="RefSeq" id="WP_305169779.1">
    <property type="nucleotide sequence ID" value="NZ_JAUUUU010000002.1"/>
</dbReference>
<proteinExistence type="predicted"/>
<comment type="caution">
    <text evidence="1">The sequence shown here is derived from an EMBL/GenBank/DDBJ whole genome shotgun (WGS) entry which is preliminary data.</text>
</comment>
<accession>A0AAW8B386</accession>
<dbReference type="Proteomes" id="UP001178354">
    <property type="component" value="Unassembled WGS sequence"/>
</dbReference>
<dbReference type="EMBL" id="JAUUUU010000002">
    <property type="protein sequence ID" value="MDP1520212.1"/>
    <property type="molecule type" value="Genomic_DNA"/>
</dbReference>
<protein>
    <submittedName>
        <fullName evidence="1">Acetyltransferase</fullName>
    </submittedName>
</protein>
<gene>
    <name evidence="1" type="ORF">Q8A57_04440</name>
</gene>
<reference evidence="1" key="1">
    <citation type="journal article" date="2010" name="Int. J. Syst. Evol. Microbiol.">
        <title>Porticoccus litoralis gen. nov., sp. nov., a gammaproteobacterium isolated from the Yellow Sea.</title>
        <authorList>
            <person name="Oh H.M."/>
            <person name="Kim H."/>
            <person name="Kim K.M."/>
            <person name="Min G.S."/>
            <person name="Cho J.C."/>
        </authorList>
    </citation>
    <scope>NUCLEOTIDE SEQUENCE</scope>
    <source>
        <strain evidence="1">DSM 25064</strain>
    </source>
</reference>
<evidence type="ECO:0000313" key="2">
    <source>
        <dbReference type="Proteomes" id="UP001178354"/>
    </source>
</evidence>
<keyword evidence="2" id="KW-1185">Reference proteome</keyword>
<dbReference type="AlphaFoldDB" id="A0AAW8B386"/>